<dbReference type="Gene3D" id="3.30.300.30">
    <property type="match status" value="1"/>
</dbReference>
<dbReference type="GO" id="GO:0005524">
    <property type="term" value="F:ATP binding"/>
    <property type="evidence" value="ECO:0007669"/>
    <property type="project" value="UniProtKB-KW"/>
</dbReference>
<dbReference type="SUPFAM" id="SSF47336">
    <property type="entry name" value="ACP-like"/>
    <property type="match status" value="1"/>
</dbReference>
<protein>
    <submittedName>
        <fullName evidence="8">Acetoacetate--CoA ligase</fullName>
    </submittedName>
</protein>
<comment type="caution">
    <text evidence="8">The sequence shown here is derived from an EMBL/GenBank/DDBJ whole genome shotgun (WGS) entry which is preliminary data.</text>
</comment>
<evidence type="ECO:0000256" key="5">
    <source>
        <dbReference type="ARBA" id="ARBA00022741"/>
    </source>
</evidence>
<keyword evidence="3" id="KW-0597">Phosphoprotein</keyword>
<dbReference type="InterPro" id="IPR001031">
    <property type="entry name" value="Thioesterase"/>
</dbReference>
<sequence>MRQFCQFLAERQGRSFADQAALQDWAIGDFRGFWTAFLAWSGLRCSGAAQPACEGDAIEIARFFPNLRLNFADNLLSPAFDDASLALVAVQHGRATQRLTRAELRDRVERVAGALKRLGIGPGDRLGMVSRNGAEAVVVFLAAAAIGASLSTAAPEMGAEAVIDRFSQIEPSLLFAHLAPRPFDTGMPVPERIARLAAGLPSLRGVVALDEGDITGFAVPATTLEEMLEGAPLLQADWPQLPFDQPLVIMFTSGTTGRPKCILHGAGGALLEHAKEHRLHADLRPGDRLFFQTSCSWMMWNWQVSAIGAGAAILAYDGPVAAPTLWDIVAQEDITVFGTSPPYLRLSASAGLVPAASHALRPLRLVLSTGSILQDDQFAWVWDNVKPVPLHSISGGTDILGCFVLGGPDLPVRAGESPCASLAMDIRAHGATPDAPVGELVCATPFPSRPLGFLNDPGGARFHKAYFAQNAGLWTQGDRVAIGPTGGARLHGRSDGVLNIRGIRVGPAEIYRLLAGWPELAGVMAVEQRAPAEFADGRLVLLVVLRPGAALTSALTGRIRRVLAREASAAHVPELILPVDALPLTSSGKQSEAAMTDLVNGLPPRNLGALANPECLDALRAHPALLSRLFADSAAPMGKDPEEVLRAVWTEIFGMAEIDPEDDFFELGGSSLMAARLFSELQRLTGIDLPATILLQGARFRDLAEALGAPLPEGPRQVVHLQPGEGRPLFMIHSLSGAVLDLAPLQKALASRRPLVGIQARGLEAGQPPHSCIMAMARDYIPLIRQVQPEGPYTLGGHSFGGMVAFEIARQLRAAGQQVDQVLMIDTLVHARFLPGRQWLRYRAMRPLRHLQGLLTRRPEERLGYLADKGRVMLDRLRIKLGRAPLRPDLAGAQIGDAHIPPALRAVRGAALTAFTHYKPGAYDGKLVFIRAGDAGEFDPEPVWRRVSGGRLVVLEAPGDHLSMITEPHVQAVARHFDACLA</sequence>
<dbReference type="Proteomes" id="UP000188879">
    <property type="component" value="Unassembled WGS sequence"/>
</dbReference>
<evidence type="ECO:0000256" key="3">
    <source>
        <dbReference type="ARBA" id="ARBA00022553"/>
    </source>
</evidence>
<name>A0A1V2GZH0_9PROT</name>
<dbReference type="InterPro" id="IPR020806">
    <property type="entry name" value="PKS_PP-bd"/>
</dbReference>
<dbReference type="InterPro" id="IPR020802">
    <property type="entry name" value="TesA-like"/>
</dbReference>
<dbReference type="InterPro" id="IPR042099">
    <property type="entry name" value="ANL_N_sf"/>
</dbReference>
<dbReference type="InterPro" id="IPR029058">
    <property type="entry name" value="AB_hydrolase_fold"/>
</dbReference>
<dbReference type="GO" id="GO:0006629">
    <property type="term" value="P:lipid metabolic process"/>
    <property type="evidence" value="ECO:0007669"/>
    <property type="project" value="InterPro"/>
</dbReference>
<accession>A0A1V2GZH0</accession>
<dbReference type="PROSITE" id="PS00455">
    <property type="entry name" value="AMP_BINDING"/>
    <property type="match status" value="1"/>
</dbReference>
<dbReference type="Gene3D" id="3.40.50.1820">
    <property type="entry name" value="alpha/beta hydrolase"/>
    <property type="match status" value="1"/>
</dbReference>
<dbReference type="Pfam" id="PF00975">
    <property type="entry name" value="Thioesterase"/>
    <property type="match status" value="1"/>
</dbReference>
<keyword evidence="5" id="KW-0547">Nucleotide-binding</keyword>
<dbReference type="EMBL" id="MLCO01000190">
    <property type="protein sequence ID" value="ONG50406.1"/>
    <property type="molecule type" value="Genomic_DNA"/>
</dbReference>
<dbReference type="Pfam" id="PF00550">
    <property type="entry name" value="PP-binding"/>
    <property type="match status" value="1"/>
</dbReference>
<keyword evidence="9" id="KW-1185">Reference proteome</keyword>
<keyword evidence="6" id="KW-0067">ATP-binding</keyword>
<dbReference type="Gene3D" id="1.10.1200.10">
    <property type="entry name" value="ACP-like"/>
    <property type="match status" value="1"/>
</dbReference>
<keyword evidence="4 8" id="KW-0436">Ligase</keyword>
<dbReference type="SUPFAM" id="SSF53474">
    <property type="entry name" value="alpha/beta-Hydrolases"/>
    <property type="match status" value="1"/>
</dbReference>
<evidence type="ECO:0000313" key="9">
    <source>
        <dbReference type="Proteomes" id="UP000188879"/>
    </source>
</evidence>
<dbReference type="PANTHER" id="PTHR42921">
    <property type="entry name" value="ACETOACETYL-COA SYNTHETASE"/>
    <property type="match status" value="1"/>
</dbReference>
<comment type="similarity">
    <text evidence="1">Belongs to the ATP-dependent AMP-binding enzyme family.</text>
</comment>
<dbReference type="SMART" id="SM00824">
    <property type="entry name" value="PKS_TE"/>
    <property type="match status" value="1"/>
</dbReference>
<dbReference type="InterPro" id="IPR000873">
    <property type="entry name" value="AMP-dep_synth/lig_dom"/>
</dbReference>
<dbReference type="InterPro" id="IPR045851">
    <property type="entry name" value="AMP-bd_C_sf"/>
</dbReference>
<evidence type="ECO:0000256" key="6">
    <source>
        <dbReference type="ARBA" id="ARBA00022840"/>
    </source>
</evidence>
<organism evidence="8 9">
    <name type="scientific">Teichococcus deserti</name>
    <dbReference type="NCBI Taxonomy" id="1817963"/>
    <lineage>
        <taxon>Bacteria</taxon>
        <taxon>Pseudomonadati</taxon>
        <taxon>Pseudomonadota</taxon>
        <taxon>Alphaproteobacteria</taxon>
        <taxon>Acetobacterales</taxon>
        <taxon>Roseomonadaceae</taxon>
        <taxon>Roseomonas</taxon>
    </lineage>
</organism>
<evidence type="ECO:0000256" key="4">
    <source>
        <dbReference type="ARBA" id="ARBA00022598"/>
    </source>
</evidence>
<dbReference type="Gene3D" id="3.40.50.12780">
    <property type="entry name" value="N-terminal domain of ligase-like"/>
    <property type="match status" value="1"/>
</dbReference>
<dbReference type="PROSITE" id="PS50075">
    <property type="entry name" value="CARRIER"/>
    <property type="match status" value="1"/>
</dbReference>
<gene>
    <name evidence="8" type="ORF">BKE38_18365</name>
</gene>
<dbReference type="PANTHER" id="PTHR42921:SF1">
    <property type="entry name" value="ACETOACETYL-COA SYNTHETASE"/>
    <property type="match status" value="1"/>
</dbReference>
<feature type="domain" description="Carrier" evidence="7">
    <location>
        <begin position="636"/>
        <end position="711"/>
    </location>
</feature>
<dbReference type="AlphaFoldDB" id="A0A1V2GZH0"/>
<dbReference type="SMART" id="SM00823">
    <property type="entry name" value="PKS_PP"/>
    <property type="match status" value="1"/>
</dbReference>
<dbReference type="GO" id="GO:0031177">
    <property type="term" value="F:phosphopantetheine binding"/>
    <property type="evidence" value="ECO:0007669"/>
    <property type="project" value="InterPro"/>
</dbReference>
<evidence type="ECO:0000256" key="2">
    <source>
        <dbReference type="ARBA" id="ARBA00022450"/>
    </source>
</evidence>
<dbReference type="GO" id="GO:0030729">
    <property type="term" value="F:acetoacetate-CoA ligase activity"/>
    <property type="evidence" value="ECO:0007669"/>
    <property type="project" value="InterPro"/>
</dbReference>
<dbReference type="NCBIfam" id="TIGR01217">
    <property type="entry name" value="ac_ac_CoA_syn"/>
    <property type="match status" value="1"/>
</dbReference>
<evidence type="ECO:0000313" key="8">
    <source>
        <dbReference type="EMBL" id="ONG50406.1"/>
    </source>
</evidence>
<dbReference type="InterPro" id="IPR036736">
    <property type="entry name" value="ACP-like_sf"/>
</dbReference>
<evidence type="ECO:0000256" key="1">
    <source>
        <dbReference type="ARBA" id="ARBA00006432"/>
    </source>
</evidence>
<dbReference type="InterPro" id="IPR020845">
    <property type="entry name" value="AMP-binding_CS"/>
</dbReference>
<dbReference type="InterPro" id="IPR005914">
    <property type="entry name" value="Acac_CoA_synth"/>
</dbReference>
<reference evidence="8 9" key="1">
    <citation type="submission" date="2016-10" db="EMBL/GenBank/DDBJ databases">
        <title>Draft Genome sequence of Roseomonas sp. strain M3.</title>
        <authorList>
            <person name="Subhash Y."/>
            <person name="Lee S."/>
        </authorList>
    </citation>
    <scope>NUCLEOTIDE SEQUENCE [LARGE SCALE GENOMIC DNA]</scope>
    <source>
        <strain evidence="8 9">M3</strain>
    </source>
</reference>
<proteinExistence type="inferred from homology"/>
<dbReference type="Pfam" id="PF00501">
    <property type="entry name" value="AMP-binding"/>
    <property type="match status" value="1"/>
</dbReference>
<dbReference type="InterPro" id="IPR009081">
    <property type="entry name" value="PP-bd_ACP"/>
</dbReference>
<evidence type="ECO:0000259" key="7">
    <source>
        <dbReference type="PROSITE" id="PS50075"/>
    </source>
</evidence>
<keyword evidence="2" id="KW-0596">Phosphopantetheine</keyword>
<dbReference type="SUPFAM" id="SSF56801">
    <property type="entry name" value="Acetyl-CoA synthetase-like"/>
    <property type="match status" value="1"/>
</dbReference>